<feature type="binding site" evidence="12">
    <location>
        <position position="94"/>
    </location>
    <ligand>
        <name>NAD(+)</name>
        <dbReference type="ChEBI" id="CHEBI:57540"/>
    </ligand>
</feature>
<evidence type="ECO:0000256" key="11">
    <source>
        <dbReference type="PIRSR" id="PIRSR000094-2"/>
    </source>
</evidence>
<evidence type="ECO:0000256" key="5">
    <source>
        <dbReference type="ARBA" id="ARBA00023002"/>
    </source>
</evidence>
<dbReference type="AlphaFoldDB" id="A0A4U8SWN7"/>
<feature type="binding site" evidence="12">
    <location>
        <position position="164"/>
    </location>
    <ligand>
        <name>NAD(+)</name>
        <dbReference type="ChEBI" id="CHEBI:57540"/>
    </ligand>
</feature>
<evidence type="ECO:0000256" key="4">
    <source>
        <dbReference type="ARBA" id="ARBA00022832"/>
    </source>
</evidence>
<dbReference type="InterPro" id="IPR002347">
    <property type="entry name" value="SDR_fam"/>
</dbReference>
<evidence type="ECO:0000256" key="12">
    <source>
        <dbReference type="PIRSR" id="PIRSR000094-3"/>
    </source>
</evidence>
<dbReference type="GO" id="GO:0006633">
    <property type="term" value="P:fatty acid biosynthetic process"/>
    <property type="evidence" value="ECO:0007669"/>
    <property type="project" value="UniProtKB-UniPathway"/>
</dbReference>
<feature type="binding site" evidence="12">
    <location>
        <begin position="20"/>
        <end position="21"/>
    </location>
    <ligand>
        <name>NAD(+)</name>
        <dbReference type="ChEBI" id="CHEBI:57540"/>
    </ligand>
</feature>
<keyword evidence="8 9" id="KW-0275">Fatty acid biosynthesis</keyword>
<proteinExistence type="inferred from homology"/>
<dbReference type="RefSeq" id="WP_034586363.1">
    <property type="nucleotide sequence ID" value="NZ_JRPE02000021.1"/>
</dbReference>
<dbReference type="SUPFAM" id="SSF51735">
    <property type="entry name" value="NAD(P)-binding Rossmann-fold domains"/>
    <property type="match status" value="1"/>
</dbReference>
<dbReference type="EC" id="1.3.1.9" evidence="9"/>
<dbReference type="PIRSF" id="PIRSF000094">
    <property type="entry name" value="Enoyl-ACP_rdct"/>
    <property type="match status" value="1"/>
</dbReference>
<evidence type="ECO:0000256" key="1">
    <source>
        <dbReference type="ARBA" id="ARBA00005194"/>
    </source>
</evidence>
<dbReference type="NCBIfam" id="NF006266">
    <property type="entry name" value="PRK08415.1"/>
    <property type="match status" value="1"/>
</dbReference>
<dbReference type="GO" id="GO:0004318">
    <property type="term" value="F:enoyl-[acyl-carrier-protein] reductase (NADH) activity"/>
    <property type="evidence" value="ECO:0007669"/>
    <property type="project" value="UniProtKB-EC"/>
</dbReference>
<dbReference type="Pfam" id="PF13561">
    <property type="entry name" value="adh_short_C2"/>
    <property type="match status" value="1"/>
</dbReference>
<dbReference type="CDD" id="cd05372">
    <property type="entry name" value="ENR_SDR"/>
    <property type="match status" value="1"/>
</dbReference>
<comment type="similarity">
    <text evidence="2 9">Belongs to the short-chain dehydrogenases/reductases (SDR) family. FabI subfamily.</text>
</comment>
<dbReference type="PANTHER" id="PTHR43159">
    <property type="entry name" value="ENOYL-[ACYL-CARRIER-PROTEIN] REDUCTASE"/>
    <property type="match status" value="1"/>
</dbReference>
<evidence type="ECO:0000256" key="8">
    <source>
        <dbReference type="ARBA" id="ARBA00023160"/>
    </source>
</evidence>
<feature type="binding site" evidence="12">
    <location>
        <begin position="193"/>
        <end position="197"/>
    </location>
    <ligand>
        <name>NAD(+)</name>
        <dbReference type="ChEBI" id="CHEBI:57540"/>
    </ligand>
</feature>
<keyword evidence="4" id="KW-0276">Fatty acid metabolism</keyword>
<dbReference type="PANTHER" id="PTHR43159:SF2">
    <property type="entry name" value="ENOYL-[ACYL-CARRIER-PROTEIN] REDUCTASE [NADH], CHLOROPLASTIC"/>
    <property type="match status" value="1"/>
</dbReference>
<dbReference type="FunFam" id="3.40.50.720:FF:000054">
    <property type="entry name" value="Enoyl-[acyl-carrier-protein] reductase [NADH]"/>
    <property type="match status" value="1"/>
</dbReference>
<dbReference type="PRINTS" id="PR00081">
    <property type="entry name" value="GDHRDH"/>
</dbReference>
<evidence type="ECO:0000256" key="7">
    <source>
        <dbReference type="ARBA" id="ARBA00023098"/>
    </source>
</evidence>
<dbReference type="InterPro" id="IPR036291">
    <property type="entry name" value="NAD(P)-bd_dom_sf"/>
</dbReference>
<protein>
    <recommendedName>
        <fullName evidence="9">Enoyl-[acyl-carrier-protein] reductase [NADH]</fullName>
        <ecNumber evidence="9">1.3.1.9</ecNumber>
    </recommendedName>
</protein>
<dbReference type="Gene3D" id="3.40.50.720">
    <property type="entry name" value="NAD(P)-binding Rossmann-like Domain"/>
    <property type="match status" value="1"/>
</dbReference>
<dbReference type="UniPathway" id="UPA00094"/>
<evidence type="ECO:0000256" key="9">
    <source>
        <dbReference type="PIRNR" id="PIRNR000094"/>
    </source>
</evidence>
<feature type="binding site" evidence="12">
    <location>
        <begin position="66"/>
        <end position="67"/>
    </location>
    <ligand>
        <name>NAD(+)</name>
        <dbReference type="ChEBI" id="CHEBI:57540"/>
    </ligand>
</feature>
<keyword evidence="6 9" id="KW-0520">NAD</keyword>
<keyword evidence="14" id="KW-1185">Reference proteome</keyword>
<keyword evidence="7" id="KW-0443">Lipid metabolism</keyword>
<dbReference type="InterPro" id="IPR014358">
    <property type="entry name" value="Enoyl-ACP_Rdtase_NADH"/>
</dbReference>
<evidence type="ECO:0000256" key="3">
    <source>
        <dbReference type="ARBA" id="ARBA00022516"/>
    </source>
</evidence>
<comment type="caution">
    <text evidence="13">The sequence shown here is derived from an EMBL/GenBank/DDBJ whole genome shotgun (WGS) entry which is preliminary data.</text>
</comment>
<evidence type="ECO:0000256" key="10">
    <source>
        <dbReference type="PIRSR" id="PIRSR000094-1"/>
    </source>
</evidence>
<feature type="binding site" evidence="12">
    <location>
        <position position="14"/>
    </location>
    <ligand>
        <name>NAD(+)</name>
        <dbReference type="ChEBI" id="CHEBI:57540"/>
    </ligand>
</feature>
<accession>A0A4U8SWN7</accession>
<dbReference type="FunFam" id="1.10.8.400:FF:000001">
    <property type="entry name" value="Enoyl-[acyl-carrier-protein] reductase [NADH]"/>
    <property type="match status" value="1"/>
</dbReference>
<feature type="binding site" evidence="11">
    <location>
        <position position="97"/>
    </location>
    <ligand>
        <name>substrate</name>
    </ligand>
</feature>
<dbReference type="Proteomes" id="UP000029921">
    <property type="component" value="Unassembled WGS sequence"/>
</dbReference>
<dbReference type="Gene3D" id="1.10.8.400">
    <property type="entry name" value="Enoyl acyl carrier protein reductase"/>
    <property type="match status" value="1"/>
</dbReference>
<evidence type="ECO:0000256" key="6">
    <source>
        <dbReference type="ARBA" id="ARBA00023027"/>
    </source>
</evidence>
<sequence length="280" mass="30232">MSGILKGKKGLIVGVANNRSIAYGIAKACREQGAELAFTFLNEALEKRVRPIAEELGAKERVYELDVGKEAHFSSLAASLKKDFGSFDFIVHSVAFAPKDALEGDFIQTSKEAFNTAMEISVYSLIELVRTLVPLLNNGASILTLTYLGSVKYVTNYNVMGVAKAALESSVRYLAYDLGKQGVRVNAISAGPIKTLAASGISDFNIMLKWNEANAPLRENVSIEQVGNSAMYLLSDLASGVTGEVHYVDAGYNIMGMCATESIDGKVTPRWDILTANTRK</sequence>
<comment type="pathway">
    <text evidence="1">Lipid metabolism; fatty acid biosynthesis.</text>
</comment>
<keyword evidence="5 9" id="KW-0560">Oxidoreductase</keyword>
<keyword evidence="3 9" id="KW-0444">Lipid biosynthesis</keyword>
<dbReference type="EMBL" id="JRPE02000021">
    <property type="protein sequence ID" value="TLD91168.1"/>
    <property type="molecule type" value="Genomic_DNA"/>
</dbReference>
<evidence type="ECO:0000313" key="13">
    <source>
        <dbReference type="EMBL" id="TLD91168.1"/>
    </source>
</evidence>
<gene>
    <name evidence="13" type="primary">fabI</name>
    <name evidence="13" type="ORF">LS74_009875</name>
</gene>
<evidence type="ECO:0000313" key="14">
    <source>
        <dbReference type="Proteomes" id="UP000029921"/>
    </source>
</evidence>
<reference evidence="13 14" key="1">
    <citation type="journal article" date="2014" name="Genome Announc.">
        <title>Draft genome sequences of eight enterohepatic helicobacter species isolated from both laboratory and wild rodents.</title>
        <authorList>
            <person name="Sheh A."/>
            <person name="Shen Z."/>
            <person name="Fox J.G."/>
        </authorList>
    </citation>
    <scope>NUCLEOTIDE SEQUENCE [LARGE SCALE GENOMIC DNA]</scope>
    <source>
        <strain evidence="13 14">MIT 96-1001</strain>
    </source>
</reference>
<comment type="catalytic activity">
    <reaction evidence="9">
        <text>a 2,3-saturated acyl-[ACP] + NAD(+) = a (2E)-enoyl-[ACP] + NADH + H(+)</text>
        <dbReference type="Rhea" id="RHEA:10240"/>
        <dbReference type="Rhea" id="RHEA-COMP:9925"/>
        <dbReference type="Rhea" id="RHEA-COMP:9926"/>
        <dbReference type="ChEBI" id="CHEBI:15378"/>
        <dbReference type="ChEBI" id="CHEBI:57540"/>
        <dbReference type="ChEBI" id="CHEBI:57945"/>
        <dbReference type="ChEBI" id="CHEBI:78784"/>
        <dbReference type="ChEBI" id="CHEBI:78785"/>
        <dbReference type="EC" id="1.3.1.9"/>
    </reaction>
</comment>
<feature type="active site" description="Proton acceptor" evidence="10">
    <location>
        <position position="147"/>
    </location>
</feature>
<organism evidence="13 14">
    <name type="scientific">Helicobacter magdeburgensis</name>
    <dbReference type="NCBI Taxonomy" id="471858"/>
    <lineage>
        <taxon>Bacteria</taxon>
        <taxon>Pseudomonadati</taxon>
        <taxon>Campylobacterota</taxon>
        <taxon>Epsilonproteobacteria</taxon>
        <taxon>Campylobacterales</taxon>
        <taxon>Helicobacteraceae</taxon>
        <taxon>Helicobacter</taxon>
    </lineage>
</organism>
<feature type="active site" description="Proton acceptor" evidence="10">
    <location>
        <position position="157"/>
    </location>
</feature>
<evidence type="ECO:0000256" key="2">
    <source>
        <dbReference type="ARBA" id="ARBA00009233"/>
    </source>
</evidence>
<name>A0A4U8SWN7_9HELI</name>